<evidence type="ECO:0008006" key="9">
    <source>
        <dbReference type="Google" id="ProtNLM"/>
    </source>
</evidence>
<feature type="region of interest" description="Disordered" evidence="5">
    <location>
        <begin position="1"/>
        <end position="21"/>
    </location>
</feature>
<comment type="caution">
    <text evidence="7">The sequence shown here is derived from an EMBL/GenBank/DDBJ whole genome shotgun (WGS) entry which is preliminary data.</text>
</comment>
<evidence type="ECO:0000313" key="7">
    <source>
        <dbReference type="EMBL" id="NKY84485.1"/>
    </source>
</evidence>
<dbReference type="RefSeq" id="WP_040715533.1">
    <property type="nucleotide sequence ID" value="NZ_CAWPHS010000001.1"/>
</dbReference>
<name>A0A7X6RG36_9NOCA</name>
<evidence type="ECO:0000256" key="5">
    <source>
        <dbReference type="SAM" id="MobiDB-lite"/>
    </source>
</evidence>
<keyword evidence="4 6" id="KW-0472">Membrane</keyword>
<gene>
    <name evidence="7" type="ORF">HGA07_02455</name>
</gene>
<evidence type="ECO:0000256" key="3">
    <source>
        <dbReference type="ARBA" id="ARBA00022989"/>
    </source>
</evidence>
<keyword evidence="2 6" id="KW-0812">Transmembrane</keyword>
<evidence type="ECO:0000256" key="2">
    <source>
        <dbReference type="ARBA" id="ARBA00022692"/>
    </source>
</evidence>
<organism evidence="7 8">
    <name type="scientific">Nocardia veterana</name>
    <dbReference type="NCBI Taxonomy" id="132249"/>
    <lineage>
        <taxon>Bacteria</taxon>
        <taxon>Bacillati</taxon>
        <taxon>Actinomycetota</taxon>
        <taxon>Actinomycetes</taxon>
        <taxon>Mycobacteriales</taxon>
        <taxon>Nocardiaceae</taxon>
        <taxon>Nocardia</taxon>
    </lineage>
</organism>
<evidence type="ECO:0000256" key="1">
    <source>
        <dbReference type="ARBA" id="ARBA00004167"/>
    </source>
</evidence>
<feature type="compositionally biased region" description="Low complexity" evidence="5">
    <location>
        <begin position="73"/>
        <end position="114"/>
    </location>
</feature>
<dbReference type="Proteomes" id="UP000523447">
    <property type="component" value="Unassembled WGS sequence"/>
</dbReference>
<dbReference type="Pfam" id="PF04228">
    <property type="entry name" value="Zn_peptidase"/>
    <property type="match status" value="1"/>
</dbReference>
<evidence type="ECO:0000256" key="4">
    <source>
        <dbReference type="ARBA" id="ARBA00023136"/>
    </source>
</evidence>
<feature type="region of interest" description="Disordered" evidence="5">
    <location>
        <begin position="73"/>
        <end position="122"/>
    </location>
</feature>
<keyword evidence="3 6" id="KW-1133">Transmembrane helix</keyword>
<dbReference type="PANTHER" id="PTHR30168">
    <property type="entry name" value="PUTATIVE MEMBRANE PROTEIN YPFJ"/>
    <property type="match status" value="1"/>
</dbReference>
<sequence>MGPHGGPPLPPPGYLGRPYPPPRSGGGGFGVGLGVLLVFVIVGGLVAQATMGGHDSSSASAYTTSTPSYTYTTPSWDPATAETTTAAAQPSTTARYTATTRPSTRRTSAAPTTTKPAGPQPVVATATNPLFDDHDSGLINIQCGYPRWGSDVASATAFFQAEKDCLDRMWKPVLQGANLPFTSPTVSVPARGVDAVSPCTSSGGSYAAFYCSTNHTIYMPLDHLQIEQFGDQAEIYASVFAHEYGHHVQGISGISEKENRDRYNAGPRSATGLELSRRLELEANCFGGMWAGSSQFVGTLTDAQVGRIRQTNYRRGDRDGDMRDHGTPDHGGAWYDQGHDNNRTWMCNTWASPSDAVS</sequence>
<dbReference type="GO" id="GO:0016020">
    <property type="term" value="C:membrane"/>
    <property type="evidence" value="ECO:0007669"/>
    <property type="project" value="UniProtKB-SubCell"/>
</dbReference>
<dbReference type="EMBL" id="JAAXPE010000001">
    <property type="protein sequence ID" value="NKY84485.1"/>
    <property type="molecule type" value="Genomic_DNA"/>
</dbReference>
<feature type="transmembrane region" description="Helical" evidence="6">
    <location>
        <begin position="27"/>
        <end position="47"/>
    </location>
</feature>
<keyword evidence="8" id="KW-1185">Reference proteome</keyword>
<dbReference type="PANTHER" id="PTHR30168:SF0">
    <property type="entry name" value="INNER MEMBRANE PROTEIN"/>
    <property type="match status" value="1"/>
</dbReference>
<reference evidence="7 8" key="1">
    <citation type="submission" date="2020-04" db="EMBL/GenBank/DDBJ databases">
        <title>MicrobeNet Type strains.</title>
        <authorList>
            <person name="Nicholson A.C."/>
        </authorList>
    </citation>
    <scope>NUCLEOTIDE SEQUENCE [LARGE SCALE GENOMIC DNA]</scope>
    <source>
        <strain evidence="7 8">DSM 44445</strain>
    </source>
</reference>
<accession>A0A7X6RG36</accession>
<dbReference type="AlphaFoldDB" id="A0A7X6RG36"/>
<evidence type="ECO:0000256" key="6">
    <source>
        <dbReference type="SAM" id="Phobius"/>
    </source>
</evidence>
<protein>
    <recommendedName>
        <fullName evidence="9">Neutral zinc metallopeptidase</fullName>
    </recommendedName>
</protein>
<dbReference type="InterPro" id="IPR007343">
    <property type="entry name" value="Uncharacterised_pept_Zn_put"/>
</dbReference>
<comment type="subcellular location">
    <subcellularLocation>
        <location evidence="1">Membrane</location>
        <topology evidence="1">Single-pass membrane protein</topology>
    </subcellularLocation>
</comment>
<evidence type="ECO:0000313" key="8">
    <source>
        <dbReference type="Proteomes" id="UP000523447"/>
    </source>
</evidence>
<proteinExistence type="predicted"/>